<dbReference type="SMART" id="SM00252">
    <property type="entry name" value="SH2"/>
    <property type="match status" value="1"/>
</dbReference>
<feature type="compositionally biased region" description="Pro residues" evidence="4">
    <location>
        <begin position="869"/>
        <end position="878"/>
    </location>
</feature>
<dbReference type="Pfam" id="PF03456">
    <property type="entry name" value="uDENN"/>
    <property type="match status" value="1"/>
</dbReference>
<protein>
    <submittedName>
        <fullName evidence="8">Uncharacterized protein</fullName>
    </submittedName>
</protein>
<dbReference type="SMART" id="SM00109">
    <property type="entry name" value="C1"/>
    <property type="match status" value="1"/>
</dbReference>
<dbReference type="InParanoid" id="A0A0D2U0Q6"/>
<dbReference type="InterPro" id="IPR036860">
    <property type="entry name" value="SH2_dom_sf"/>
</dbReference>
<feature type="region of interest" description="Disordered" evidence="4">
    <location>
        <begin position="732"/>
        <end position="975"/>
    </location>
</feature>
<dbReference type="eggNOG" id="KOG2080">
    <property type="taxonomic scope" value="Eukaryota"/>
</dbReference>
<dbReference type="PANTHER" id="PTHR12296">
    <property type="entry name" value="DENN DOMAIN-CONTAINING PROTEIN 4"/>
    <property type="match status" value="1"/>
</dbReference>
<dbReference type="CDD" id="cd00029">
    <property type="entry name" value="C1"/>
    <property type="match status" value="1"/>
</dbReference>
<feature type="region of interest" description="Disordered" evidence="4">
    <location>
        <begin position="1191"/>
        <end position="1210"/>
    </location>
</feature>
<evidence type="ECO:0000256" key="2">
    <source>
        <dbReference type="ARBA" id="ARBA00022833"/>
    </source>
</evidence>
<evidence type="ECO:0000313" key="8">
    <source>
        <dbReference type="EMBL" id="KJE88826.1"/>
    </source>
</evidence>
<dbReference type="Proteomes" id="UP000008743">
    <property type="component" value="Unassembled WGS sequence"/>
</dbReference>
<evidence type="ECO:0000259" key="5">
    <source>
        <dbReference type="PROSITE" id="PS50001"/>
    </source>
</evidence>
<dbReference type="FunCoup" id="A0A0D2U0Q6">
    <property type="interactions" value="4"/>
</dbReference>
<dbReference type="InterPro" id="IPR002219">
    <property type="entry name" value="PKC_DAG/PE"/>
</dbReference>
<gene>
    <name evidence="8" type="ORF">CAOG_000406</name>
</gene>
<feature type="compositionally biased region" description="Polar residues" evidence="4">
    <location>
        <begin position="293"/>
        <end position="303"/>
    </location>
</feature>
<feature type="compositionally biased region" description="Low complexity" evidence="4">
    <location>
        <begin position="818"/>
        <end position="832"/>
    </location>
</feature>
<evidence type="ECO:0000256" key="1">
    <source>
        <dbReference type="ARBA" id="ARBA00022723"/>
    </source>
</evidence>
<evidence type="ECO:0000256" key="3">
    <source>
        <dbReference type="PROSITE-ProRule" id="PRU00191"/>
    </source>
</evidence>
<feature type="compositionally biased region" description="Low complexity" evidence="4">
    <location>
        <begin position="118"/>
        <end position="215"/>
    </location>
</feature>
<evidence type="ECO:0000259" key="7">
    <source>
        <dbReference type="PROSITE" id="PS50211"/>
    </source>
</evidence>
<dbReference type="InterPro" id="IPR043153">
    <property type="entry name" value="DENN_C"/>
</dbReference>
<dbReference type="OMA" id="ICTISHW"/>
<dbReference type="EMBL" id="KE346360">
    <property type="protein sequence ID" value="KJE88826.1"/>
    <property type="molecule type" value="Genomic_DNA"/>
</dbReference>
<dbReference type="OrthoDB" id="6019893at2759"/>
<organism evidence="8 9">
    <name type="scientific">Capsaspora owczarzaki (strain ATCC 30864)</name>
    <dbReference type="NCBI Taxonomy" id="595528"/>
    <lineage>
        <taxon>Eukaryota</taxon>
        <taxon>Filasterea</taxon>
        <taxon>Capsaspora</taxon>
    </lineage>
</organism>
<keyword evidence="3" id="KW-0727">SH2 domain</keyword>
<evidence type="ECO:0000256" key="4">
    <source>
        <dbReference type="SAM" id="MobiDB-lite"/>
    </source>
</evidence>
<dbReference type="InterPro" id="IPR005112">
    <property type="entry name" value="dDENN_dom"/>
</dbReference>
<feature type="compositionally biased region" description="Polar residues" evidence="4">
    <location>
        <begin position="963"/>
        <end position="972"/>
    </location>
</feature>
<dbReference type="InterPro" id="IPR037516">
    <property type="entry name" value="Tripartite_DENN"/>
</dbReference>
<dbReference type="InterPro" id="IPR046349">
    <property type="entry name" value="C1-like_sf"/>
</dbReference>
<dbReference type="PROSITE" id="PS50211">
    <property type="entry name" value="DENN"/>
    <property type="match status" value="1"/>
</dbReference>
<dbReference type="GO" id="GO:0031410">
    <property type="term" value="C:cytoplasmic vesicle"/>
    <property type="evidence" value="ECO:0007669"/>
    <property type="project" value="TreeGrafter"/>
</dbReference>
<feature type="compositionally biased region" description="Gly residues" evidence="4">
    <location>
        <begin position="95"/>
        <end position="104"/>
    </location>
</feature>
<evidence type="ECO:0000313" key="9">
    <source>
        <dbReference type="Proteomes" id="UP000008743"/>
    </source>
</evidence>
<dbReference type="eggNOG" id="KOG0790">
    <property type="taxonomic scope" value="Eukaryota"/>
</dbReference>
<keyword evidence="9" id="KW-1185">Reference proteome</keyword>
<feature type="region of interest" description="Disordered" evidence="4">
    <location>
        <begin position="62"/>
        <end position="215"/>
    </location>
</feature>
<dbReference type="GO" id="GO:0032483">
    <property type="term" value="P:regulation of Rab protein signal transduction"/>
    <property type="evidence" value="ECO:0007669"/>
    <property type="project" value="TreeGrafter"/>
</dbReference>
<feature type="compositionally biased region" description="Pro residues" evidence="4">
    <location>
        <begin position="947"/>
        <end position="960"/>
    </location>
</feature>
<feature type="domain" description="UDENN" evidence="7">
    <location>
        <begin position="222"/>
        <end position="1383"/>
    </location>
</feature>
<keyword evidence="2" id="KW-0862">Zinc</keyword>
<dbReference type="InterPro" id="IPR000980">
    <property type="entry name" value="SH2"/>
</dbReference>
<dbReference type="SMART" id="SM00800">
    <property type="entry name" value="uDENN"/>
    <property type="match status" value="1"/>
</dbReference>
<dbReference type="PRINTS" id="PR00401">
    <property type="entry name" value="SH2DOMAIN"/>
</dbReference>
<sequence>MNDSQHAVGERVELGWPLRFVDYVTICGLDSQLIAVSIPELEQEERAAANAAAAAETDALAKVGDPDPLTDPAAAEQLSETSPGLSAGAAAVPGLGSGAAGAGAGAATARPVRPPRSSPSSSSSSSSAAAAATGTTTTPTTATTTTTAAEAASDSAGSSNGASAAGSGNSSQESSAAPSRSNSNATSIHPSSMSAASSQVSVNNGGAASELSTSSSSSSLSSVLAAGADGIAPLRVGYQPALLCRFPAEDHADSPFPLSIEQFCFPSRAFLHEIEAPTSSSHQADPSGARRGSNLSTSSNASRDSGIGSTASASISASTAALDSHASSDADATMPGISLVHVVPPPKFHTFVLTEISGTRLHGCCLTFYEQVDDKTLAVLRERMAVWEKAQAAKRARTLAAMSAKIKLEEGIAARLDEKQRDLVAMQRSQPGSVVVQAEIAQIAQLLEDSREKVLLYRDFRQKAVGMTTQPLVASRVLAPKSICTISHWPLYSVFGDYLKKIFCMLKRPEGLDVPLERYFVHMCYEVPLPPPGKMEVKLSLGDTDIFVSRPAVNDYYPLIADLPIELLFKSLDLPNIVKLFGCMLLERKIVFYSDNLSLLHACVDTLSQLLYPFHWQHVYIPVLPFAMVSVLEAPMPFVIGLPGALRPLPLPADDIIKVDLDANTVSTSTGSGETMGFDDQVAPADLIPVLPPVLEKLLLHKLKQAHANLFGRLDAELLNADATPRTADLAFPDGLDSYRPANDLPKNSIIPKGDKLRRKPELARVRTQPGLNVEGILSSSASTSPASTSASSSTSSTPVNSTTPLSAPSSFAALGQPASSAPLATSSANANVDSTPQASVRENKWRHTLAPTSGSLSPSFDVTKQPPSRQPPPPPSAPARQSAVPTSPSSATLADNSASLTSSSISSGDGTPADSDARPPKPAKPRMSPAVRRPPAVAPTDASPAPAAPEPPASSPPASSPLVQPQSTTPPMSEWLHGKISAVDAENMLISTGVKGSFLVRESQTKAGAFTISLRRVDVVESGSLNAQSVSHFRIEPVGAQFSCGGRVFDSITDIVARYMKDPISPGVCLSTPMPPAPAELPPPVSPRNLSGNPSFSRANRHTMVSMPLTVRERLRGIGDAPAATQTPPAAPASAAVPASAAPMPPPPARQASLRGVRPQTMFVGSGPASTTTPAAAAAAAAAAQASPTSAASDSAVSPSSASSTSSTSSSLFYFSTDQSAPTAAFSEKHEYNPASNDATYMRDHIFEPKKFNSKVKTCVYCSGNVTGINARQALECERCSIACHKKCMAFVTSSCRIAFVPAGVRKAFLRIMLTILKNYRQFLNTPELDDDNSTGEEWFNKEAFLASHDKELRPFVAQVLDTQSFSQFTLDRMERPPSDFEVLFFDESLKERQNRKFTKLTKEATPFLSDNRFRVSETIAARSPSLPAGCASSSTVYSRVPVELNPALLSYTVATPIINDRALDNLKAHATSVTRRVKMMKLQKMKRMYEVLGRFQNTEAQLEAVQQSLLFGTCIDEVERTLATVAMSEAAMATAPVGVLQESLRQLHNAQARLADAADVSDADRWYKEAWDLTMHQLVSLIVTFESALAKHNA</sequence>
<dbReference type="Pfam" id="PF00017">
    <property type="entry name" value="SH2"/>
    <property type="match status" value="1"/>
</dbReference>
<dbReference type="InterPro" id="IPR051696">
    <property type="entry name" value="DENN_Domain_GEFs"/>
</dbReference>
<dbReference type="InterPro" id="IPR001194">
    <property type="entry name" value="cDENN_dom"/>
</dbReference>
<proteinExistence type="predicted"/>
<dbReference type="Pfam" id="PF02141">
    <property type="entry name" value="DENN"/>
    <property type="match status" value="1"/>
</dbReference>
<dbReference type="PANTHER" id="PTHR12296:SF21">
    <property type="entry name" value="DENN DOMAIN-CONTAINING PROTEIN 3"/>
    <property type="match status" value="1"/>
</dbReference>
<name>A0A0D2U0Q6_CAPO3</name>
<evidence type="ECO:0000259" key="6">
    <source>
        <dbReference type="PROSITE" id="PS50081"/>
    </source>
</evidence>
<feature type="compositionally biased region" description="Polar residues" evidence="4">
    <location>
        <begin position="851"/>
        <end position="863"/>
    </location>
</feature>
<dbReference type="SUPFAM" id="SSF57889">
    <property type="entry name" value="Cysteine-rich domain"/>
    <property type="match status" value="1"/>
</dbReference>
<dbReference type="Gene3D" id="3.30.505.10">
    <property type="entry name" value="SH2 domain"/>
    <property type="match status" value="1"/>
</dbReference>
<dbReference type="InterPro" id="IPR005113">
    <property type="entry name" value="uDENN_dom"/>
</dbReference>
<feature type="compositionally biased region" description="Low complexity" evidence="4">
    <location>
        <begin position="879"/>
        <end position="912"/>
    </location>
</feature>
<dbReference type="Gene3D" id="6.10.140.1000">
    <property type="match status" value="1"/>
</dbReference>
<keyword evidence="1" id="KW-0479">Metal-binding</keyword>
<dbReference type="PROSITE" id="PS00479">
    <property type="entry name" value="ZF_DAG_PE_1"/>
    <property type="match status" value="1"/>
</dbReference>
<dbReference type="Pfam" id="PF03455">
    <property type="entry name" value="dDENN"/>
    <property type="match status" value="1"/>
</dbReference>
<dbReference type="GO" id="GO:0046872">
    <property type="term" value="F:metal ion binding"/>
    <property type="evidence" value="ECO:0007669"/>
    <property type="project" value="UniProtKB-KW"/>
</dbReference>
<feature type="compositionally biased region" description="Low complexity" evidence="4">
    <location>
        <begin position="82"/>
        <end position="94"/>
    </location>
</feature>
<feature type="compositionally biased region" description="Low complexity" evidence="4">
    <location>
        <begin position="779"/>
        <end position="807"/>
    </location>
</feature>
<feature type="compositionally biased region" description="Low complexity" evidence="4">
    <location>
        <begin position="1122"/>
        <end position="1143"/>
    </location>
</feature>
<reference evidence="9" key="1">
    <citation type="submission" date="2011-02" db="EMBL/GenBank/DDBJ databases">
        <title>The Genome Sequence of Capsaspora owczarzaki ATCC 30864.</title>
        <authorList>
            <person name="Russ C."/>
            <person name="Cuomo C."/>
            <person name="Burger G."/>
            <person name="Gray M.W."/>
            <person name="Holland P.W.H."/>
            <person name="King N."/>
            <person name="Lang F.B.F."/>
            <person name="Roger A.J."/>
            <person name="Ruiz-Trillo I."/>
            <person name="Young S.K."/>
            <person name="Zeng Q."/>
            <person name="Gargeya S."/>
            <person name="Alvarado L."/>
            <person name="Berlin A."/>
            <person name="Chapman S.B."/>
            <person name="Chen Z."/>
            <person name="Freedman E."/>
            <person name="Gellesch M."/>
            <person name="Goldberg J."/>
            <person name="Griggs A."/>
            <person name="Gujja S."/>
            <person name="Heilman E."/>
            <person name="Heiman D."/>
            <person name="Howarth C."/>
            <person name="Mehta T."/>
            <person name="Neiman D."/>
            <person name="Pearson M."/>
            <person name="Roberts A."/>
            <person name="Saif S."/>
            <person name="Shea T."/>
            <person name="Shenoy N."/>
            <person name="Sisk P."/>
            <person name="Stolte C."/>
            <person name="Sykes S."/>
            <person name="White J."/>
            <person name="Yandava C."/>
            <person name="Haas B."/>
            <person name="Nusbaum C."/>
            <person name="Birren B."/>
        </authorList>
    </citation>
    <scope>NUCLEOTIDE SEQUENCE</scope>
    <source>
        <strain evidence="9">ATCC 30864</strain>
    </source>
</reference>
<feature type="domain" description="SH2" evidence="5">
    <location>
        <begin position="976"/>
        <end position="1075"/>
    </location>
</feature>
<dbReference type="Gene3D" id="3.30.60.20">
    <property type="match status" value="1"/>
</dbReference>
<dbReference type="Gene3D" id="3.40.50.11500">
    <property type="match status" value="1"/>
</dbReference>
<dbReference type="RefSeq" id="XP_004365277.1">
    <property type="nucleotide sequence ID" value="XM_004365220.2"/>
</dbReference>
<dbReference type="PROSITE" id="PS50001">
    <property type="entry name" value="SH2"/>
    <property type="match status" value="1"/>
</dbReference>
<feature type="region of interest" description="Disordered" evidence="4">
    <location>
        <begin position="1122"/>
        <end position="1156"/>
    </location>
</feature>
<dbReference type="SUPFAM" id="SSF55550">
    <property type="entry name" value="SH2 domain"/>
    <property type="match status" value="1"/>
</dbReference>
<dbReference type="Pfam" id="PF00130">
    <property type="entry name" value="C1_1"/>
    <property type="match status" value="1"/>
</dbReference>
<dbReference type="PROSITE" id="PS50081">
    <property type="entry name" value="ZF_DAG_PE_2"/>
    <property type="match status" value="1"/>
</dbReference>
<feature type="domain" description="Phorbol-ester/DAG-type" evidence="6">
    <location>
        <begin position="1245"/>
        <end position="1297"/>
    </location>
</feature>
<accession>A0A0D2U0Q6</accession>
<dbReference type="SMART" id="SM00799">
    <property type="entry name" value="DENN"/>
    <property type="match status" value="1"/>
</dbReference>
<feature type="region of interest" description="Disordered" evidence="4">
    <location>
        <begin position="276"/>
        <end position="308"/>
    </location>
</feature>
<feature type="compositionally biased region" description="Low complexity" evidence="4">
    <location>
        <begin position="930"/>
        <end position="946"/>
    </location>
</feature>
<dbReference type="SMART" id="SM00801">
    <property type="entry name" value="dDENN"/>
    <property type="match status" value="1"/>
</dbReference>